<evidence type="ECO:0000256" key="1">
    <source>
        <dbReference type="SAM" id="MobiDB-lite"/>
    </source>
</evidence>
<dbReference type="SUPFAM" id="SSF48452">
    <property type="entry name" value="TPR-like"/>
    <property type="match status" value="1"/>
</dbReference>
<dbReference type="OrthoDB" id="5328412at2759"/>
<dbReference type="EMBL" id="SKBN01000258">
    <property type="protein sequence ID" value="TGJ79841.1"/>
    <property type="molecule type" value="Genomic_DNA"/>
</dbReference>
<proteinExistence type="predicted"/>
<protein>
    <submittedName>
        <fullName evidence="2">Uncharacterized protein</fullName>
    </submittedName>
</protein>
<feature type="region of interest" description="Disordered" evidence="1">
    <location>
        <begin position="185"/>
        <end position="210"/>
    </location>
</feature>
<sequence length="531" mass="58165">MAPPRLKLPKKNRETTKLVDTDDYLQSGDNHEEAMRKHRVGDPVKALRFADRALDVYSQGLARFPRSFDLAYNKARLELEKATDPVLSEALDVPTMSVLRQALSSHHFARDLAPTHADTLFNMAQVLTSIAEIIAEDDEADNSEALQKIEQALEIQSHCFELQQATFAKSRLELEQAMRETALHQTPQIDGGQAATNTSPEPQNASQEEQWVSIEEPVTAVTLLETIIAQIEALTTLCSILNSTPASGHAPTIILSWINSYSTKLLTHILPTLLNENQQTLEPRLAEVILPRAVFTSNYLELSLRLSTIDVEKYKEELDAAFTQPGLDAASEDVLLATARALLSFNSVLADLDTATGSHAALRWKILLDAQSRLSSVAGIPDINKHTVATTHVLRGDISLFLQILAYPPNAHPQALSTTPQLLKHAEIYYRNASKLLGSLGRSTDEERIICEFKGAVVGVLQQVTTSQAAAGSSSGQGNSGTIIGITASADQIELALKSVLRSRGEQWVRDQIEDMITEGLVFPQVFSAII</sequence>
<comment type="caution">
    <text evidence="2">The sequence shown here is derived from an EMBL/GenBank/DDBJ whole genome shotgun (WGS) entry which is preliminary data.</text>
</comment>
<dbReference type="Proteomes" id="UP000297716">
    <property type="component" value="Unassembled WGS sequence"/>
</dbReference>
<accession>A0A4Z0YKE7</accession>
<gene>
    <name evidence="2" type="ORF">E0Z10_g8927</name>
</gene>
<evidence type="ECO:0000313" key="2">
    <source>
        <dbReference type="EMBL" id="TGJ79841.1"/>
    </source>
</evidence>
<dbReference type="Gene3D" id="1.25.40.10">
    <property type="entry name" value="Tetratricopeptide repeat domain"/>
    <property type="match status" value="1"/>
</dbReference>
<organism evidence="2 3">
    <name type="scientific">Xylaria hypoxylon</name>
    <dbReference type="NCBI Taxonomy" id="37992"/>
    <lineage>
        <taxon>Eukaryota</taxon>
        <taxon>Fungi</taxon>
        <taxon>Dikarya</taxon>
        <taxon>Ascomycota</taxon>
        <taxon>Pezizomycotina</taxon>
        <taxon>Sordariomycetes</taxon>
        <taxon>Xylariomycetidae</taxon>
        <taxon>Xylariales</taxon>
        <taxon>Xylariaceae</taxon>
        <taxon>Xylaria</taxon>
    </lineage>
</organism>
<dbReference type="AlphaFoldDB" id="A0A4Z0YKE7"/>
<keyword evidence="3" id="KW-1185">Reference proteome</keyword>
<dbReference type="InterPro" id="IPR011990">
    <property type="entry name" value="TPR-like_helical_dom_sf"/>
</dbReference>
<reference evidence="2 3" key="1">
    <citation type="submission" date="2019-03" db="EMBL/GenBank/DDBJ databases">
        <title>Draft genome sequence of Xylaria hypoxylon DSM 108379, a ubiquitous saprotrophic-parasitic fungi on hardwood.</title>
        <authorList>
            <person name="Buettner E."/>
            <person name="Leonhardt S."/>
            <person name="Gebauer A.M."/>
            <person name="Liers C."/>
            <person name="Hofrichter M."/>
            <person name="Kellner H."/>
        </authorList>
    </citation>
    <scope>NUCLEOTIDE SEQUENCE [LARGE SCALE GENOMIC DNA]</scope>
    <source>
        <strain evidence="2 3">DSM 108379</strain>
    </source>
</reference>
<name>A0A4Z0YKE7_9PEZI</name>
<evidence type="ECO:0000313" key="3">
    <source>
        <dbReference type="Proteomes" id="UP000297716"/>
    </source>
</evidence>